<organism evidence="1">
    <name type="scientific">marine sediment metagenome</name>
    <dbReference type="NCBI Taxonomy" id="412755"/>
    <lineage>
        <taxon>unclassified sequences</taxon>
        <taxon>metagenomes</taxon>
        <taxon>ecological metagenomes</taxon>
    </lineage>
</organism>
<reference evidence="1" key="1">
    <citation type="journal article" date="2015" name="Nature">
        <title>Complex archaea that bridge the gap between prokaryotes and eukaryotes.</title>
        <authorList>
            <person name="Spang A."/>
            <person name="Saw J.H."/>
            <person name="Jorgensen S.L."/>
            <person name="Zaremba-Niedzwiedzka K."/>
            <person name="Martijn J."/>
            <person name="Lind A.E."/>
            <person name="van Eijk R."/>
            <person name="Schleper C."/>
            <person name="Guy L."/>
            <person name="Ettema T.J."/>
        </authorList>
    </citation>
    <scope>NUCLEOTIDE SEQUENCE</scope>
</reference>
<accession>A0A0F9LCM4</accession>
<name>A0A0F9LCM4_9ZZZZ</name>
<proteinExistence type="predicted"/>
<gene>
    <name evidence="1" type="ORF">LCGC14_1231260</name>
</gene>
<dbReference type="EMBL" id="LAZR01006571">
    <property type="protein sequence ID" value="KKM91178.1"/>
    <property type="molecule type" value="Genomic_DNA"/>
</dbReference>
<sequence>LKMDTHEKLMVAIKALQYYSEQPDSTVAEEALAMIQKDDLISASWLLPSLTPICDQKKACLLKPQ</sequence>
<dbReference type="AlphaFoldDB" id="A0A0F9LCM4"/>
<feature type="non-terminal residue" evidence="1">
    <location>
        <position position="1"/>
    </location>
</feature>
<comment type="caution">
    <text evidence="1">The sequence shown here is derived from an EMBL/GenBank/DDBJ whole genome shotgun (WGS) entry which is preliminary data.</text>
</comment>
<protein>
    <submittedName>
        <fullName evidence="1">Uncharacterized protein</fullName>
    </submittedName>
</protein>
<evidence type="ECO:0000313" key="1">
    <source>
        <dbReference type="EMBL" id="KKM91178.1"/>
    </source>
</evidence>